<feature type="compositionally biased region" description="Basic and acidic residues" evidence="1">
    <location>
        <begin position="337"/>
        <end position="365"/>
    </location>
</feature>
<evidence type="ECO:0000313" key="3">
    <source>
        <dbReference type="EMBL" id="ORY62669.1"/>
    </source>
</evidence>
<dbReference type="Proteomes" id="UP000193689">
    <property type="component" value="Unassembled WGS sequence"/>
</dbReference>
<feature type="compositionally biased region" description="Low complexity" evidence="1">
    <location>
        <begin position="236"/>
        <end position="250"/>
    </location>
</feature>
<evidence type="ECO:0008006" key="5">
    <source>
        <dbReference type="Google" id="ProtNLM"/>
    </source>
</evidence>
<dbReference type="InParanoid" id="A0A1Y2DU22"/>
<feature type="transmembrane region" description="Helical" evidence="2">
    <location>
        <begin position="155"/>
        <end position="176"/>
    </location>
</feature>
<dbReference type="AlphaFoldDB" id="A0A1Y2DU22"/>
<keyword evidence="4" id="KW-1185">Reference proteome</keyword>
<gene>
    <name evidence="3" type="ORF">BCR38DRAFT_439429</name>
</gene>
<sequence length="365" mass="39556">MAKWGLSTWLVFVRLLQVLAAIVSAGLNGFLLVYIHVNRLGLSQAMSTLEIMTCVVLIYTAIVLLVQHTGRRRIKAPTNVVATFVVGDVIFTGLMIGVITILARTGVPSNCQGLTTSESDDAPNKAPKGYNTIGFGDGSSDKKGMLDKWCALERGYYFISVAVIFSYMVTVTLSILRICEGLYTKNTEVDQQLISASELQQLKLKPSKDSSRRYSPVLRARGGGFSSPSPVTEGVSSPRSTTSRQSTGQSFRHQARRPTLPVSPLTSPTITIDPAREGLLIQQQQHTVVVEEDPAEAAAVADGFRPQQLNQAADAPPSYTPGSSYRPGESSSCMVGHARESNEMRLSEYVKGETRAQDLKDRGGL</sequence>
<accession>A0A1Y2DU22</accession>
<comment type="caution">
    <text evidence="3">The sequence shown here is derived from an EMBL/GenBank/DDBJ whole genome shotgun (WGS) entry which is preliminary data.</text>
</comment>
<evidence type="ECO:0000256" key="1">
    <source>
        <dbReference type="SAM" id="MobiDB-lite"/>
    </source>
</evidence>
<feature type="transmembrane region" description="Helical" evidence="2">
    <location>
        <begin position="44"/>
        <end position="66"/>
    </location>
</feature>
<keyword evidence="2" id="KW-1133">Transmembrane helix</keyword>
<dbReference type="GeneID" id="63776843"/>
<protein>
    <recommendedName>
        <fullName evidence="5">MARVEL domain-containing protein</fullName>
    </recommendedName>
</protein>
<evidence type="ECO:0000256" key="2">
    <source>
        <dbReference type="SAM" id="Phobius"/>
    </source>
</evidence>
<organism evidence="3 4">
    <name type="scientific">Pseudomassariella vexata</name>
    <dbReference type="NCBI Taxonomy" id="1141098"/>
    <lineage>
        <taxon>Eukaryota</taxon>
        <taxon>Fungi</taxon>
        <taxon>Dikarya</taxon>
        <taxon>Ascomycota</taxon>
        <taxon>Pezizomycotina</taxon>
        <taxon>Sordariomycetes</taxon>
        <taxon>Xylariomycetidae</taxon>
        <taxon>Amphisphaeriales</taxon>
        <taxon>Pseudomassariaceae</taxon>
        <taxon>Pseudomassariella</taxon>
    </lineage>
</organism>
<dbReference type="RefSeq" id="XP_040714505.1">
    <property type="nucleotide sequence ID" value="XM_040860631.1"/>
</dbReference>
<keyword evidence="2" id="KW-0472">Membrane</keyword>
<name>A0A1Y2DU22_9PEZI</name>
<feature type="region of interest" description="Disordered" evidence="1">
    <location>
        <begin position="310"/>
        <end position="365"/>
    </location>
</feature>
<keyword evidence="2" id="KW-0812">Transmembrane</keyword>
<dbReference type="OrthoDB" id="4940902at2759"/>
<reference evidence="3 4" key="1">
    <citation type="submission" date="2016-07" db="EMBL/GenBank/DDBJ databases">
        <title>Pervasive Adenine N6-methylation of Active Genes in Fungi.</title>
        <authorList>
            <consortium name="DOE Joint Genome Institute"/>
            <person name="Mondo S.J."/>
            <person name="Dannebaum R.O."/>
            <person name="Kuo R.C."/>
            <person name="Labutti K."/>
            <person name="Haridas S."/>
            <person name="Kuo A."/>
            <person name="Salamov A."/>
            <person name="Ahrendt S.R."/>
            <person name="Lipzen A."/>
            <person name="Sullivan W."/>
            <person name="Andreopoulos W.B."/>
            <person name="Clum A."/>
            <person name="Lindquist E."/>
            <person name="Daum C."/>
            <person name="Ramamoorthy G.K."/>
            <person name="Gryganskyi A."/>
            <person name="Culley D."/>
            <person name="Magnuson J.K."/>
            <person name="James T.Y."/>
            <person name="O'Malley M.A."/>
            <person name="Stajich J.E."/>
            <person name="Spatafora J.W."/>
            <person name="Visel A."/>
            <person name="Grigoriev I.V."/>
        </authorList>
    </citation>
    <scope>NUCLEOTIDE SEQUENCE [LARGE SCALE GENOMIC DNA]</scope>
    <source>
        <strain evidence="3 4">CBS 129021</strain>
    </source>
</reference>
<feature type="region of interest" description="Disordered" evidence="1">
    <location>
        <begin position="205"/>
        <end position="270"/>
    </location>
</feature>
<feature type="transmembrane region" description="Helical" evidence="2">
    <location>
        <begin position="78"/>
        <end position="103"/>
    </location>
</feature>
<feature type="compositionally biased region" description="Low complexity" evidence="1">
    <location>
        <begin position="258"/>
        <end position="270"/>
    </location>
</feature>
<proteinExistence type="predicted"/>
<dbReference type="EMBL" id="MCFJ01000009">
    <property type="protein sequence ID" value="ORY62669.1"/>
    <property type="molecule type" value="Genomic_DNA"/>
</dbReference>
<evidence type="ECO:0000313" key="4">
    <source>
        <dbReference type="Proteomes" id="UP000193689"/>
    </source>
</evidence>